<name>A0A7S4LDC4_9EUGL</name>
<dbReference type="AlphaFoldDB" id="A0A7S4LDC4"/>
<organism evidence="2">
    <name type="scientific">Eutreptiella gymnastica</name>
    <dbReference type="NCBI Taxonomy" id="73025"/>
    <lineage>
        <taxon>Eukaryota</taxon>
        <taxon>Discoba</taxon>
        <taxon>Euglenozoa</taxon>
        <taxon>Euglenida</taxon>
        <taxon>Spirocuta</taxon>
        <taxon>Euglenophyceae</taxon>
        <taxon>Eutreptiales</taxon>
        <taxon>Eutreptiaceae</taxon>
        <taxon>Eutreptiella</taxon>
    </lineage>
</organism>
<sequence length="152" mass="16396">MDKSCPALPAVPQQRTSQNDRESDVCDAAARASPTLISIFIRGASRHTMVPRTTIGLQELLHILVLRGPSAQLPFAMFLWPSLFNGSHFVHLFAGFWAISKGSTVGIMPPVLHCVRGAGPTRLPWVRTSQNAALTALLGDSVDAFPRAAELP</sequence>
<evidence type="ECO:0000313" key="2">
    <source>
        <dbReference type="EMBL" id="CAE0821978.1"/>
    </source>
</evidence>
<evidence type="ECO:0000256" key="1">
    <source>
        <dbReference type="SAM" id="MobiDB-lite"/>
    </source>
</evidence>
<proteinExistence type="predicted"/>
<dbReference type="EMBL" id="HBJA01095779">
    <property type="protein sequence ID" value="CAE0821978.1"/>
    <property type="molecule type" value="Transcribed_RNA"/>
</dbReference>
<reference evidence="2" key="1">
    <citation type="submission" date="2021-01" db="EMBL/GenBank/DDBJ databases">
        <authorList>
            <person name="Corre E."/>
            <person name="Pelletier E."/>
            <person name="Niang G."/>
            <person name="Scheremetjew M."/>
            <person name="Finn R."/>
            <person name="Kale V."/>
            <person name="Holt S."/>
            <person name="Cochrane G."/>
            <person name="Meng A."/>
            <person name="Brown T."/>
            <person name="Cohen L."/>
        </authorList>
    </citation>
    <scope>NUCLEOTIDE SEQUENCE</scope>
    <source>
        <strain evidence="2">CCMP1594</strain>
    </source>
</reference>
<protein>
    <submittedName>
        <fullName evidence="2">Uncharacterized protein</fullName>
    </submittedName>
</protein>
<feature type="region of interest" description="Disordered" evidence="1">
    <location>
        <begin position="1"/>
        <end position="25"/>
    </location>
</feature>
<accession>A0A7S4LDC4</accession>
<gene>
    <name evidence="2" type="ORF">EGYM00163_LOCUS33175</name>
</gene>